<keyword evidence="1" id="KW-1133">Transmembrane helix</keyword>
<organism evidence="2 3">
    <name type="scientific">PS1 clade bacterium</name>
    <dbReference type="NCBI Taxonomy" id="2175152"/>
    <lineage>
        <taxon>Bacteria</taxon>
        <taxon>Pseudomonadati</taxon>
        <taxon>Pseudomonadota</taxon>
        <taxon>Alphaproteobacteria</taxon>
        <taxon>PS1 clade</taxon>
    </lineage>
</organism>
<gene>
    <name evidence="2" type="ORF">ISQ19_01065</name>
</gene>
<feature type="transmembrane region" description="Helical" evidence="1">
    <location>
        <begin position="6"/>
        <end position="26"/>
    </location>
</feature>
<reference evidence="2" key="1">
    <citation type="submission" date="2020-10" db="EMBL/GenBank/DDBJ databases">
        <title>Microbiome of the Black Sea water column analyzed by genome centric metagenomics.</title>
        <authorList>
            <person name="Cabello-Yeves P.J."/>
            <person name="Callieri C."/>
            <person name="Picazo A."/>
            <person name="Mehrshad M."/>
            <person name="Haro-Moreno J.M."/>
            <person name="Roda-Garcia J."/>
            <person name="Dzembekova N."/>
            <person name="Slabakova V."/>
            <person name="Slabakova N."/>
            <person name="Moncheva S."/>
            <person name="Rodriguez-Valera F."/>
        </authorList>
    </citation>
    <scope>NUCLEOTIDE SEQUENCE</scope>
    <source>
        <strain evidence="2">BS307-5m-G5</strain>
    </source>
</reference>
<evidence type="ECO:0000313" key="3">
    <source>
        <dbReference type="Proteomes" id="UP000785783"/>
    </source>
</evidence>
<feature type="transmembrane region" description="Helical" evidence="1">
    <location>
        <begin position="66"/>
        <end position="90"/>
    </location>
</feature>
<dbReference type="AlphaFoldDB" id="A0A937HM49"/>
<accession>A0A937HM49</accession>
<name>A0A937HM49_9PROT</name>
<evidence type="ECO:0000256" key="1">
    <source>
        <dbReference type="SAM" id="Phobius"/>
    </source>
</evidence>
<evidence type="ECO:0000313" key="2">
    <source>
        <dbReference type="EMBL" id="MBL6761271.1"/>
    </source>
</evidence>
<sequence>MDLLELVGWPPSLLMGGLVIIVSFIYGTQARRKTRPYLLATQIATICIIIDAISGAFAVGDYWPTAIITALLSQTLGVFLGYMIIGWIIVRICFTIRFRNAPSRIFTRNRRP</sequence>
<dbReference type="Proteomes" id="UP000785783">
    <property type="component" value="Unassembled WGS sequence"/>
</dbReference>
<comment type="caution">
    <text evidence="2">The sequence shown here is derived from an EMBL/GenBank/DDBJ whole genome shotgun (WGS) entry which is preliminary data.</text>
</comment>
<keyword evidence="1" id="KW-0472">Membrane</keyword>
<protein>
    <submittedName>
        <fullName evidence="2">Uncharacterized protein</fullName>
    </submittedName>
</protein>
<keyword evidence="1" id="KW-0812">Transmembrane</keyword>
<feature type="transmembrane region" description="Helical" evidence="1">
    <location>
        <begin position="38"/>
        <end position="60"/>
    </location>
</feature>
<proteinExistence type="predicted"/>
<dbReference type="EMBL" id="JADHOK010000006">
    <property type="protein sequence ID" value="MBL6761271.1"/>
    <property type="molecule type" value="Genomic_DNA"/>
</dbReference>